<accession>B0P6N3</accession>
<organism evidence="1 2">
    <name type="scientific">Anaerotruncus colihominis DSM 17241</name>
    <dbReference type="NCBI Taxonomy" id="445972"/>
    <lineage>
        <taxon>Bacteria</taxon>
        <taxon>Bacillati</taxon>
        <taxon>Bacillota</taxon>
        <taxon>Clostridia</taxon>
        <taxon>Eubacteriales</taxon>
        <taxon>Oscillospiraceae</taxon>
        <taxon>Anaerotruncus</taxon>
    </lineage>
</organism>
<gene>
    <name evidence="1" type="ORF">ANACOL_00412</name>
</gene>
<proteinExistence type="predicted"/>
<dbReference type="Proteomes" id="UP000003803">
    <property type="component" value="Unassembled WGS sequence"/>
</dbReference>
<dbReference type="AlphaFoldDB" id="B0P6N3"/>
<dbReference type="EMBL" id="ABGD02000005">
    <property type="protein sequence ID" value="EDS12859.1"/>
    <property type="molecule type" value="Genomic_DNA"/>
</dbReference>
<name>B0P6N3_9FIRM</name>
<reference evidence="1" key="1">
    <citation type="submission" date="2007-11" db="EMBL/GenBank/DDBJ databases">
        <authorList>
            <person name="Fulton L."/>
            <person name="Clifton S."/>
            <person name="Fulton B."/>
            <person name="Xu J."/>
            <person name="Minx P."/>
            <person name="Pepin K.H."/>
            <person name="Johnson M."/>
            <person name="Thiruvilangam P."/>
            <person name="Bhonagiri V."/>
            <person name="Nash W.E."/>
            <person name="Mardis E.R."/>
            <person name="Wilson R.K."/>
        </authorList>
    </citation>
    <scope>NUCLEOTIDE SEQUENCE [LARGE SCALE GENOMIC DNA]</scope>
    <source>
        <strain evidence="1">DSM 17241</strain>
    </source>
</reference>
<evidence type="ECO:0000313" key="1">
    <source>
        <dbReference type="EMBL" id="EDS12859.1"/>
    </source>
</evidence>
<dbReference type="HOGENOM" id="CLU_2520353_0_0_9"/>
<evidence type="ECO:0000313" key="2">
    <source>
        <dbReference type="Proteomes" id="UP000003803"/>
    </source>
</evidence>
<comment type="caution">
    <text evidence="1">The sequence shown here is derived from an EMBL/GenBank/DDBJ whole genome shotgun (WGS) entry which is preliminary data.</text>
</comment>
<keyword evidence="2" id="KW-1185">Reference proteome</keyword>
<protein>
    <submittedName>
        <fullName evidence="1">Uncharacterized protein</fullName>
    </submittedName>
</protein>
<sequence>MFLRSTVIIFSNAFRFRFHCIFESFDFQEIFYKKDTVDDNFIALSKLNTLNLVIMSIYLEIIVSKSFEMGYIWKGNLHNVGYGF</sequence>
<reference evidence="1" key="2">
    <citation type="submission" date="2013-09" db="EMBL/GenBank/DDBJ databases">
        <title>Draft genome sequence of Anaerotruncus colihominis(DSM 17241).</title>
        <authorList>
            <person name="Sudarsanam P."/>
            <person name="Ley R."/>
            <person name="Guruge J."/>
            <person name="Turnbaugh P.J."/>
            <person name="Mahowald M."/>
            <person name="Liep D."/>
            <person name="Gordon J."/>
        </authorList>
    </citation>
    <scope>NUCLEOTIDE SEQUENCE</scope>
    <source>
        <strain evidence="1">DSM 17241</strain>
    </source>
</reference>